<accession>A0A6A0AND2</accession>
<organism evidence="1 2">
    <name type="scientific">Streptomyces pacificus</name>
    <dbReference type="NCBI Taxonomy" id="2705029"/>
    <lineage>
        <taxon>Bacteria</taxon>
        <taxon>Bacillati</taxon>
        <taxon>Actinomycetota</taxon>
        <taxon>Actinomycetes</taxon>
        <taxon>Kitasatosporales</taxon>
        <taxon>Streptomycetaceae</taxon>
        <taxon>Streptomyces</taxon>
    </lineage>
</organism>
<evidence type="ECO:0000313" key="2">
    <source>
        <dbReference type="Proteomes" id="UP000484988"/>
    </source>
</evidence>
<evidence type="ECO:0000313" key="1">
    <source>
        <dbReference type="EMBL" id="GFH34479.1"/>
    </source>
</evidence>
<keyword evidence="2" id="KW-1185">Reference proteome</keyword>
<dbReference type="AlphaFoldDB" id="A0A6A0AND2"/>
<comment type="caution">
    <text evidence="1">The sequence shown here is derived from an EMBL/GenBank/DDBJ whole genome shotgun (WGS) entry which is preliminary data.</text>
</comment>
<sequence>MTVYVVTVPGTFLREFPASARKELVRVLRPADPRTTEGGASADLDILTCYPDSPAFSLRLEVEAPDRASAEARARELVAAALRSAGLSEEEAPLGQPVITGIDAK</sequence>
<name>A0A6A0AND2_9ACTN</name>
<protein>
    <submittedName>
        <fullName evidence="1">Uncharacterized protein</fullName>
    </submittedName>
</protein>
<proteinExistence type="predicted"/>
<dbReference type="EMBL" id="BLLG01000002">
    <property type="protein sequence ID" value="GFH34479.1"/>
    <property type="molecule type" value="Genomic_DNA"/>
</dbReference>
<reference evidence="1 2" key="1">
    <citation type="submission" date="2020-02" db="EMBL/GenBank/DDBJ databases">
        <title>Whole Genome Shotgun Sequence of Streptomyces sp. strain CWH03.</title>
        <authorList>
            <person name="Dohra H."/>
            <person name="Kodani S."/>
            <person name="Yamamura H."/>
        </authorList>
    </citation>
    <scope>NUCLEOTIDE SEQUENCE [LARGE SCALE GENOMIC DNA]</scope>
    <source>
        <strain evidence="1 2">CWH03</strain>
    </source>
</reference>
<gene>
    <name evidence="1" type="ORF">SCWH03_06930</name>
</gene>
<dbReference type="Proteomes" id="UP000484988">
    <property type="component" value="Unassembled WGS sequence"/>
</dbReference>
<dbReference type="RefSeq" id="WP_173261530.1">
    <property type="nucleotide sequence ID" value="NZ_BLLG01000002.1"/>
</dbReference>